<keyword evidence="4" id="KW-0378">Hydrolase</keyword>
<keyword evidence="2" id="KW-0548">Nucleotidyltransferase</keyword>
<dbReference type="Pfam" id="PF13650">
    <property type="entry name" value="Asp_protease_2"/>
    <property type="match status" value="1"/>
</dbReference>
<dbReference type="SUPFAM" id="SSF56672">
    <property type="entry name" value="DNA/RNA polymerases"/>
    <property type="match status" value="1"/>
</dbReference>
<dbReference type="PANTHER" id="PTHR37984:SF5">
    <property type="entry name" value="PROTEIN NYNRIN-LIKE"/>
    <property type="match status" value="1"/>
</dbReference>
<dbReference type="Gene3D" id="2.40.70.10">
    <property type="entry name" value="Acid Proteases"/>
    <property type="match status" value="1"/>
</dbReference>
<evidence type="ECO:0000256" key="2">
    <source>
        <dbReference type="ARBA" id="ARBA00022695"/>
    </source>
</evidence>
<name>A0ABY6LHX5_9ARAC</name>
<reference evidence="5 6" key="1">
    <citation type="submission" date="2022-01" db="EMBL/GenBank/DDBJ databases">
        <title>A chromosomal length assembly of Cordylochernes scorpioides.</title>
        <authorList>
            <person name="Zeh D."/>
            <person name="Zeh J."/>
        </authorList>
    </citation>
    <scope>NUCLEOTIDE SEQUENCE [LARGE SCALE GENOMIC DNA]</scope>
    <source>
        <strain evidence="5">IN4F17</strain>
        <tissue evidence="5">Whole Body</tissue>
    </source>
</reference>
<keyword evidence="4" id="KW-0255">Endonuclease</keyword>
<dbReference type="EMBL" id="CP092881">
    <property type="protein sequence ID" value="UYV80774.1"/>
    <property type="molecule type" value="Genomic_DNA"/>
</dbReference>
<dbReference type="Gene3D" id="3.30.70.270">
    <property type="match status" value="2"/>
</dbReference>
<proteinExistence type="predicted"/>
<dbReference type="SUPFAM" id="SSF50630">
    <property type="entry name" value="Acid proteases"/>
    <property type="match status" value="1"/>
</dbReference>
<evidence type="ECO:0000313" key="6">
    <source>
        <dbReference type="Proteomes" id="UP001235939"/>
    </source>
</evidence>
<accession>A0ABY6LHX5</accession>
<dbReference type="InterPro" id="IPR050951">
    <property type="entry name" value="Retrovirus_Pol_polyprotein"/>
</dbReference>
<sequence>MAMSKLKNLYTLTYQMSKPLPSGNACVKLKLLVRLNPLKAATFSSVDVKREFPKLFVGIGKVGEPIKIKLKKDAQPFAIPTPRRVPIPLMEKLETRLTELENMDIVQPVREATEWCAPIERNENDASISRIENKIFRNFPKKAYNPRDATSYKKFINNCTRSGSKHEINKCSAYGKICHKCKKNDHFSKLCKTAQGKREVNIINTKEDSDEFTLSINEIKTQDEPEWLERVTFKGNQMVDFKMDTGAQCNVIPLTLSEKLKLKINSSKVKKLATYSGESIRVMGETSVSCTIKNKAVDLQFIISEKGMTPTLGRDACSKLGLIYRVDEVKAEQEFKELFEELGLIKNYKYKADFSDNPINLPIKPAHKIPFTIEDEVKKELDDMEAMSIIKKVNHPTPISIPFGIKTAPEIMQEIMTDLLSDRKEVENSMDDILIHAPDLDTLRKMTYEEQIKFLGHLKSKVGIQIEPDKVKAINAIQKPRNQKELKRLLGMIQFWQSYIPNTSERTSNLRMLLKKNEVWNWDTSLDNDLEEI</sequence>
<evidence type="ECO:0000256" key="3">
    <source>
        <dbReference type="ARBA" id="ARBA00022722"/>
    </source>
</evidence>
<dbReference type="InterPro" id="IPR021109">
    <property type="entry name" value="Peptidase_aspartic_dom_sf"/>
</dbReference>
<evidence type="ECO:0000256" key="1">
    <source>
        <dbReference type="ARBA" id="ARBA00022679"/>
    </source>
</evidence>
<dbReference type="PANTHER" id="PTHR37984">
    <property type="entry name" value="PROTEIN CBG26694"/>
    <property type="match status" value="1"/>
</dbReference>
<organism evidence="5 6">
    <name type="scientific">Cordylochernes scorpioides</name>
    <dbReference type="NCBI Taxonomy" id="51811"/>
    <lineage>
        <taxon>Eukaryota</taxon>
        <taxon>Metazoa</taxon>
        <taxon>Ecdysozoa</taxon>
        <taxon>Arthropoda</taxon>
        <taxon>Chelicerata</taxon>
        <taxon>Arachnida</taxon>
        <taxon>Pseudoscorpiones</taxon>
        <taxon>Cheliferoidea</taxon>
        <taxon>Chernetidae</taxon>
        <taxon>Cordylochernes</taxon>
    </lineage>
</organism>
<evidence type="ECO:0000313" key="5">
    <source>
        <dbReference type="EMBL" id="UYV80774.1"/>
    </source>
</evidence>
<keyword evidence="3" id="KW-0540">Nuclease</keyword>
<dbReference type="InterPro" id="IPR043128">
    <property type="entry name" value="Rev_trsase/Diguanyl_cyclase"/>
</dbReference>
<dbReference type="InterPro" id="IPR043502">
    <property type="entry name" value="DNA/RNA_pol_sf"/>
</dbReference>
<gene>
    <name evidence="5" type="ORF">LAZ67_19001698</name>
</gene>
<protein>
    <submittedName>
        <fullName evidence="5">K02A2.6-like</fullName>
    </submittedName>
</protein>
<keyword evidence="6" id="KW-1185">Reference proteome</keyword>
<evidence type="ECO:0000256" key="4">
    <source>
        <dbReference type="ARBA" id="ARBA00022759"/>
    </source>
</evidence>
<keyword evidence="1" id="KW-0808">Transferase</keyword>
<dbReference type="Proteomes" id="UP001235939">
    <property type="component" value="Chromosome 19"/>
</dbReference>